<dbReference type="CDD" id="cd00082">
    <property type="entry name" value="HisKA"/>
    <property type="match status" value="1"/>
</dbReference>
<feature type="domain" description="Signal transduction histidine kinase dimerisation/phosphoacceptor" evidence="3">
    <location>
        <begin position="336"/>
        <end position="403"/>
    </location>
</feature>
<proteinExistence type="predicted"/>
<reference evidence="4 5" key="1">
    <citation type="submission" date="2016-07" db="EMBL/GenBank/DDBJ databases">
        <title>Complete genome sequence of Altererythrobacter dongtanensis KCTC 22672, a type strain with esterase isolated from tidal flat.</title>
        <authorList>
            <person name="Cheng H."/>
            <person name="Wu Y.-H."/>
            <person name="Zhou P."/>
            <person name="Huo Y.-Y."/>
            <person name="Wang C.-S."/>
            <person name="Xu X.-W."/>
        </authorList>
    </citation>
    <scope>NUCLEOTIDE SEQUENCE [LARGE SCALE GENOMIC DNA]</scope>
    <source>
        <strain evidence="4 5">KCTC 22672</strain>
    </source>
</reference>
<dbReference type="RefSeq" id="WP_067681118.1">
    <property type="nucleotide sequence ID" value="NZ_CP016591.1"/>
</dbReference>
<dbReference type="SUPFAM" id="SSF47384">
    <property type="entry name" value="Homodimeric domain of signal transducing histidine kinase"/>
    <property type="match status" value="1"/>
</dbReference>
<comment type="catalytic activity">
    <reaction evidence="1">
        <text>ATP + protein L-histidine = ADP + protein N-phospho-L-histidine.</text>
        <dbReference type="EC" id="2.7.13.3"/>
    </reaction>
</comment>
<dbReference type="PATRIC" id="fig|692370.5.peg.2712"/>
<keyword evidence="4" id="KW-0808">Transferase</keyword>
<evidence type="ECO:0000256" key="1">
    <source>
        <dbReference type="ARBA" id="ARBA00000085"/>
    </source>
</evidence>
<dbReference type="Pfam" id="PF00512">
    <property type="entry name" value="HisKA"/>
    <property type="match status" value="1"/>
</dbReference>
<evidence type="ECO:0000259" key="3">
    <source>
        <dbReference type="SMART" id="SM00388"/>
    </source>
</evidence>
<gene>
    <name evidence="4" type="ORF">A6F68_02702</name>
</gene>
<accession>A0A1B2AGC0</accession>
<dbReference type="OrthoDB" id="9813151at2"/>
<dbReference type="Gene3D" id="1.10.287.130">
    <property type="match status" value="1"/>
</dbReference>
<protein>
    <recommendedName>
        <fullName evidence="2">histidine kinase</fullName>
        <ecNumber evidence="2">2.7.13.3</ecNumber>
    </recommendedName>
</protein>
<keyword evidence="5" id="KW-1185">Reference proteome</keyword>
<dbReference type="Proteomes" id="UP000092932">
    <property type="component" value="Chromosome"/>
</dbReference>
<dbReference type="InterPro" id="IPR036097">
    <property type="entry name" value="HisK_dim/P_sf"/>
</dbReference>
<keyword evidence="4" id="KW-0418">Kinase</keyword>
<dbReference type="STRING" id="692370.A6F68_02702"/>
<name>A0A1B2AGC0_9SPHN</name>
<dbReference type="GO" id="GO:0000155">
    <property type="term" value="F:phosphorelay sensor kinase activity"/>
    <property type="evidence" value="ECO:0007669"/>
    <property type="project" value="InterPro"/>
</dbReference>
<dbReference type="AlphaFoldDB" id="A0A1B2AGC0"/>
<dbReference type="KEGG" id="ado:A6F68_02702"/>
<organism evidence="4 5">
    <name type="scientific">Tsuneonella dongtanensis</name>
    <dbReference type="NCBI Taxonomy" id="692370"/>
    <lineage>
        <taxon>Bacteria</taxon>
        <taxon>Pseudomonadati</taxon>
        <taxon>Pseudomonadota</taxon>
        <taxon>Alphaproteobacteria</taxon>
        <taxon>Sphingomonadales</taxon>
        <taxon>Erythrobacteraceae</taxon>
        <taxon>Tsuneonella</taxon>
    </lineage>
</organism>
<dbReference type="EC" id="2.7.13.3" evidence="2"/>
<evidence type="ECO:0000256" key="2">
    <source>
        <dbReference type="ARBA" id="ARBA00012438"/>
    </source>
</evidence>
<evidence type="ECO:0000313" key="4">
    <source>
        <dbReference type="EMBL" id="ANY21194.1"/>
    </source>
</evidence>
<dbReference type="EMBL" id="CP016591">
    <property type="protein sequence ID" value="ANY21194.1"/>
    <property type="molecule type" value="Genomic_DNA"/>
</dbReference>
<dbReference type="SMART" id="SM00388">
    <property type="entry name" value="HisKA"/>
    <property type="match status" value="1"/>
</dbReference>
<dbReference type="InterPro" id="IPR003661">
    <property type="entry name" value="HisK_dim/P_dom"/>
</dbReference>
<sequence length="570" mass="60179">MHFDDRLATVLRHRAAGERAARTQFRQLLDLLGSRRHGRDESLLAAAWLRLAALGEALPSGERAAMIREPGLRFRNPELALHLAEDEPEVAAAALGVAQLTVEDWDALIPRLPIRARGFLRLRRDLPRPTQDLLERLGIRDRGLPRPDSEFASEEETLELAVEATPIPLSLRPIPANDLADDAPATAPAPAVAADDSEIGALVKRIEAYRKTRASRMAGEDDPRLPLGERAETTLSSAVTGFAFTTDGEGRIDWAEPRVAPMVVGALLAPATGRSQRLQPIVSQATELAGAPAIAGDWVVDAAPRFSEAGGRFLGYAGRFRRPAPPEFAVPPVDPAADRMRQLLHELKTPVNAIQGFAEVIQQQLFGPAPHEYRALAAAIAGDAARILAGFDELDRLAKLETGALVPQSGDADWSAIVSGLAGQLDEVLRPRGARFELAAAPGRMPVPLDANEAATLGWRLLATLTGAAGANEVIALTLEPAPAGIRLAVRLPGALAGADDVFAADGRAGGGAVSAGMFGAGFALRLARAEARAIGGDLTREGDTLVLVLPRLTAASRETSPVAADAAHG</sequence>
<evidence type="ECO:0000313" key="5">
    <source>
        <dbReference type="Proteomes" id="UP000092932"/>
    </source>
</evidence>